<dbReference type="PANTHER" id="PTHR15012">
    <property type="entry name" value="APICAL PROTEIN/SHROOM-RELATED"/>
    <property type="match status" value="1"/>
</dbReference>
<dbReference type="GO" id="GO:0016324">
    <property type="term" value="C:apical plasma membrane"/>
    <property type="evidence" value="ECO:0007669"/>
    <property type="project" value="TreeGrafter"/>
</dbReference>
<keyword evidence="3" id="KW-0217">Developmental protein</keyword>
<dbReference type="SUPFAM" id="SSF50156">
    <property type="entry name" value="PDZ domain-like"/>
    <property type="match status" value="1"/>
</dbReference>
<reference evidence="15" key="2">
    <citation type="submission" date="2025-09" db="UniProtKB">
        <authorList>
            <consortium name="Ensembl"/>
        </authorList>
    </citation>
    <scope>IDENTIFICATION</scope>
</reference>
<feature type="region of interest" description="Disordered" evidence="11">
    <location>
        <begin position="925"/>
        <end position="953"/>
    </location>
</feature>
<keyword evidence="7 9" id="KW-0009">Actin-binding</keyword>
<evidence type="ECO:0000256" key="2">
    <source>
        <dbReference type="ARBA" id="ARBA00006469"/>
    </source>
</evidence>
<keyword evidence="6" id="KW-0493">Microtubule</keyword>
<evidence type="ECO:0000256" key="7">
    <source>
        <dbReference type="ARBA" id="ARBA00023203"/>
    </source>
</evidence>
<dbReference type="SMART" id="SM00228">
    <property type="entry name" value="PDZ"/>
    <property type="match status" value="1"/>
</dbReference>
<feature type="region of interest" description="Disordered" evidence="11">
    <location>
        <begin position="768"/>
        <end position="796"/>
    </location>
</feature>
<feature type="compositionally biased region" description="Polar residues" evidence="11">
    <location>
        <begin position="1035"/>
        <end position="1055"/>
    </location>
</feature>
<feature type="region of interest" description="Disordered" evidence="11">
    <location>
        <begin position="1"/>
        <end position="21"/>
    </location>
</feature>
<evidence type="ECO:0000259" key="14">
    <source>
        <dbReference type="PROSITE" id="PS51307"/>
    </source>
</evidence>
<dbReference type="Proteomes" id="UP000694569">
    <property type="component" value="Unplaced"/>
</dbReference>
<dbReference type="PROSITE" id="PS50106">
    <property type="entry name" value="PDZ"/>
    <property type="match status" value="1"/>
</dbReference>
<evidence type="ECO:0000256" key="3">
    <source>
        <dbReference type="ARBA" id="ARBA00022473"/>
    </source>
</evidence>
<feature type="compositionally biased region" description="Basic and acidic residues" evidence="11">
    <location>
        <begin position="968"/>
        <end position="977"/>
    </location>
</feature>
<feature type="compositionally biased region" description="Basic and acidic residues" evidence="11">
    <location>
        <begin position="1077"/>
        <end position="1089"/>
    </location>
</feature>
<evidence type="ECO:0000256" key="5">
    <source>
        <dbReference type="ARBA" id="ARBA00022553"/>
    </source>
</evidence>
<dbReference type="Ensembl" id="ENSLLET00000006927.1">
    <property type="protein sequence ID" value="ENSLLEP00000006655.1"/>
    <property type="gene ID" value="ENSLLEG00000004191.1"/>
</dbReference>
<sequence>MDNSESRFGHERYLSDVRSSQGMEDEGQTLVVDRKVVEGYRFVDILITGGAPWGFTLKGGMEHGELLIITKVEEGSKASDLLMAGDEIVNINDQPLSGYRQEAIALVKGSYKTLKMIVKRKNDVACRPHSWHSAKILESPVEILTPQLSKSSGGSAWNTNYHSSSSSHDMWNQANLQRNSGHFSSMGSMDSIDQTYQFGRLSSAKSNSIDQLGNQSKRDSAYGSFSASFISHDQALSKSGYTSAENLAYKAEWDTTNKAYGKTGTLMNEARGYEDKHGYQSPSNLYEYNKTPRTDDLGDSRRSSRSNFGPVWHVPDSTKVGSSPPPPLPPLRSDSYAAAKTHERPSAHTQAEITSTQHFTVLNRAHQRPERNSEIADYQQRLVKVTDKTIEDMRRISNSSYNTENLDQSASSYDKYKNNAHNSSRLQSLSTNDVRFAQPAYNYHQRQHSDESTFFPNKRPLASHKLQQQQMSYITGSRDLVSDPARVYDLHHVRASGSSGSNIEGKPNVDCNGQNRLNNTGTKQPPQVTTMQHHSKESSSRPEASTARLSSLHENSATYTQVTSRCLPQQISDPSLEYCETLTLTEEGDSHLNYYENPSQRKNSEYYQDQCNNHSFAHNDFNDHALSTKRRSHQRNYSLVEDESVKISPQVTPMLHSLTQEGRNRSDTFPEIEHEKQSRRSDRYATTLRNEIQQRRARLQKSKSTAALMESSDADNSESWTQESMESTTRTSDGGFSSSYKSHLKEAQARVLKATSFQRRDLEPGLADYASVSPERRTQGSNVSLSPFSPDVSPPSVHNVPTNQNIAATSSQNISRIGGRKRFTAQQKLRSYSEPEKMNEVGIYEESHPQNPSVSKVGVGSFADRWKFFEETSKSTQPMYTSKLAAPSQEEEKNRIHYVKDRERDPPEIWYDKRVRAVSVGHENISDRNGAHRDCDQPPVMYKSTDDLATEQPQRLGTFAEYEASWKEQKKPLERKNSSRCHSADNILDGNHEQMPKSQYVHERSRSSPTTDFYAQGAIDNAKKKSADSARETSEISSVTQCSSSTADFSLSITEGENRRDPSQLRTNSAYNNNWKTPDKSPEKAETQDVPRGSRARSGTLPNDYIFVNENVKQGSSYSALPILEAHSEPRNLSNAGDDNHWQDQAPVSKRRGPAPQRPPPPKLDKYLRQNESTSSLTTSSESLVTAQSKGLSLSYNPLEFAKCQQTPDPTPVATDDHLTVPLHKPRSSGTTQNEKLSLENKHIDSQPSVSTKSSYLQIPGMEPSRSPSPQFAPQKLTDKPPLLVQNENKSRIERVIDNTKVKMVPIKIVHSESHEEKESRNNLLSAIEPPALPTGLAKDQLRTLNTSEQSYSRFCAYTRHDPDIEDRFRVTDQLAHEPVENLKDNSPSSHHTSNFKIKVIDADLKSEELMREIVGKDKSLADILDPNTKMKTTMDLMEGIFQKDENLLEEAQQRRKLHPKVPSPRPADEKKDEQNMTAISLTTSSAYYSTSAPKAELLIKMKDMQEQQNTEESSEDEMDHNLCEKKQVLIDSISKKLQVLREAKETLLEDIQSNNALGEDVEVIVKEVCKTNEFDKFRMFIGDLEKIVNLLLSLSGRLARVENALNNLDETASPEERRTLVDKQKLLTTQHEDAKELKENLDRRERIVFDILANYLNDENLADYEHFVKMKSALILEQRELEDKIKLGEEQLKCLTDSLPPERIK</sequence>
<dbReference type="GO" id="GO:0030864">
    <property type="term" value="C:cortical actin cytoskeleton"/>
    <property type="evidence" value="ECO:0007669"/>
    <property type="project" value="TreeGrafter"/>
</dbReference>
<feature type="compositionally biased region" description="Polar residues" evidence="11">
    <location>
        <begin position="541"/>
        <end position="550"/>
    </location>
</feature>
<keyword evidence="16" id="KW-1185">Reference proteome</keyword>
<dbReference type="PROSITE" id="PS51307">
    <property type="entry name" value="ASD2"/>
    <property type="match status" value="1"/>
</dbReference>
<feature type="compositionally biased region" description="Basic and acidic residues" evidence="11">
    <location>
        <begin position="925"/>
        <end position="936"/>
    </location>
</feature>
<dbReference type="PANTHER" id="PTHR15012:SF8">
    <property type="entry name" value="PROTEIN SHROOM2"/>
    <property type="match status" value="1"/>
</dbReference>
<accession>A0A8C5P8Y3</accession>
<feature type="region of interest" description="Disordered" evidence="11">
    <location>
        <begin position="1130"/>
        <end position="1184"/>
    </location>
</feature>
<dbReference type="GO" id="GO:0005874">
    <property type="term" value="C:microtubule"/>
    <property type="evidence" value="ECO:0007669"/>
    <property type="project" value="UniProtKB-KW"/>
</dbReference>
<dbReference type="InterPro" id="IPR014800">
    <property type="entry name" value="ASD1_dom"/>
</dbReference>
<dbReference type="GO" id="GO:0051015">
    <property type="term" value="F:actin filament binding"/>
    <property type="evidence" value="ECO:0007669"/>
    <property type="project" value="InterPro"/>
</dbReference>
<evidence type="ECO:0000256" key="8">
    <source>
        <dbReference type="ARBA" id="ARBA00023212"/>
    </source>
</evidence>
<feature type="compositionally biased region" description="Polar residues" evidence="11">
    <location>
        <begin position="717"/>
        <end position="740"/>
    </location>
</feature>
<dbReference type="PROSITE" id="PS51306">
    <property type="entry name" value="ASD1"/>
    <property type="match status" value="1"/>
</dbReference>
<dbReference type="InterPro" id="IPR036034">
    <property type="entry name" value="PDZ_sf"/>
</dbReference>
<dbReference type="Gene3D" id="6.10.250.3120">
    <property type="match status" value="1"/>
</dbReference>
<dbReference type="Gene3D" id="2.30.42.10">
    <property type="match status" value="1"/>
</dbReference>
<feature type="compositionally biased region" description="Low complexity" evidence="11">
    <location>
        <begin position="1172"/>
        <end position="1184"/>
    </location>
</feature>
<feature type="domain" description="PDZ" evidence="12">
    <location>
        <begin position="42"/>
        <end position="122"/>
    </location>
</feature>
<dbReference type="CDD" id="cd06750">
    <property type="entry name" value="PDZ_shroom2_3_4-like"/>
    <property type="match status" value="1"/>
</dbReference>
<keyword evidence="4" id="KW-0963">Cytoplasm</keyword>
<comment type="similarity">
    <text evidence="2">Belongs to the shroom family.</text>
</comment>
<feature type="domain" description="ASD2" evidence="14">
    <location>
        <begin position="1408"/>
        <end position="1701"/>
    </location>
</feature>
<feature type="region of interest" description="Disordered" evidence="11">
    <location>
        <begin position="273"/>
        <end position="360"/>
    </location>
</feature>
<evidence type="ECO:0000256" key="1">
    <source>
        <dbReference type="ARBA" id="ARBA00004245"/>
    </source>
</evidence>
<evidence type="ECO:0000256" key="6">
    <source>
        <dbReference type="ARBA" id="ARBA00022701"/>
    </source>
</evidence>
<evidence type="ECO:0000256" key="9">
    <source>
        <dbReference type="PROSITE-ProRule" id="PRU00637"/>
    </source>
</evidence>
<feature type="compositionally biased region" description="Basic and acidic residues" evidence="11">
    <location>
        <begin position="1"/>
        <end position="15"/>
    </location>
</feature>
<feature type="region of interest" description="Disordered" evidence="11">
    <location>
        <begin position="968"/>
        <end position="1102"/>
    </location>
</feature>
<keyword evidence="8" id="KW-0206">Cytoskeleton</keyword>
<dbReference type="Pfam" id="PF08687">
    <property type="entry name" value="ASD2"/>
    <property type="match status" value="1"/>
</dbReference>
<feature type="compositionally biased region" description="Polar residues" evidence="11">
    <location>
        <begin position="1064"/>
        <end position="1076"/>
    </location>
</feature>
<comment type="subcellular location">
    <subcellularLocation>
        <location evidence="1">Cytoplasm</location>
        <location evidence="1">Cytoskeleton</location>
    </subcellularLocation>
</comment>
<protein>
    <submittedName>
        <fullName evidence="15">Shroom family member 2</fullName>
    </submittedName>
</protein>
<dbReference type="InterPro" id="IPR014799">
    <property type="entry name" value="ASD2_dom"/>
</dbReference>
<feature type="domain" description="ASD1" evidence="13">
    <location>
        <begin position="744"/>
        <end position="842"/>
    </location>
</feature>
<feature type="coiled-coil region" evidence="10">
    <location>
        <begin position="1592"/>
        <end position="1645"/>
    </location>
</feature>
<dbReference type="FunFam" id="2.30.42.10:FF:000100">
    <property type="entry name" value="Shroom family member 2"/>
    <property type="match status" value="1"/>
</dbReference>
<feature type="compositionally biased region" description="Low complexity" evidence="11">
    <location>
        <begin position="783"/>
        <end position="796"/>
    </location>
</feature>
<dbReference type="GeneTree" id="ENSGT00940000155212"/>
<evidence type="ECO:0000256" key="10">
    <source>
        <dbReference type="SAM" id="Coils"/>
    </source>
</evidence>
<evidence type="ECO:0000259" key="12">
    <source>
        <dbReference type="PROSITE" id="PS50106"/>
    </source>
</evidence>
<feature type="compositionally biased region" description="Polar residues" evidence="11">
    <location>
        <begin position="1246"/>
        <end position="1257"/>
    </location>
</feature>
<keyword evidence="5" id="KW-0597">Phosphoprotein</keyword>
<feature type="compositionally biased region" description="Polar residues" evidence="11">
    <location>
        <begin position="347"/>
        <end position="360"/>
    </location>
</feature>
<feature type="compositionally biased region" description="Polar residues" evidence="11">
    <location>
        <begin position="511"/>
        <end position="532"/>
    </location>
</feature>
<feature type="compositionally biased region" description="Basic and acidic residues" evidence="11">
    <location>
        <begin position="290"/>
        <end position="302"/>
    </location>
</feature>
<feature type="region of interest" description="Disordered" evidence="11">
    <location>
        <begin position="1452"/>
        <end position="1476"/>
    </location>
</feature>
<evidence type="ECO:0000313" key="16">
    <source>
        <dbReference type="Proteomes" id="UP000694569"/>
    </source>
</evidence>
<dbReference type="InterPro" id="IPR027685">
    <property type="entry name" value="Shroom_fam"/>
</dbReference>
<dbReference type="InterPro" id="IPR001478">
    <property type="entry name" value="PDZ"/>
</dbReference>
<feature type="compositionally biased region" description="Basic and acidic residues" evidence="11">
    <location>
        <begin position="662"/>
        <end position="683"/>
    </location>
</feature>
<reference evidence="15" key="1">
    <citation type="submission" date="2025-08" db="UniProtKB">
        <authorList>
            <consortium name="Ensembl"/>
        </authorList>
    </citation>
    <scope>IDENTIFICATION</scope>
</reference>
<organism evidence="15 16">
    <name type="scientific">Leptobrachium leishanense</name>
    <name type="common">Leishan spiny toad</name>
    <dbReference type="NCBI Taxonomy" id="445787"/>
    <lineage>
        <taxon>Eukaryota</taxon>
        <taxon>Metazoa</taxon>
        <taxon>Chordata</taxon>
        <taxon>Craniata</taxon>
        <taxon>Vertebrata</taxon>
        <taxon>Euteleostomi</taxon>
        <taxon>Amphibia</taxon>
        <taxon>Batrachia</taxon>
        <taxon>Anura</taxon>
        <taxon>Pelobatoidea</taxon>
        <taxon>Megophryidae</taxon>
        <taxon>Leptobrachium</taxon>
    </lineage>
</organism>
<dbReference type="GO" id="GO:0007015">
    <property type="term" value="P:actin filament organization"/>
    <property type="evidence" value="ECO:0007669"/>
    <property type="project" value="TreeGrafter"/>
</dbReference>
<evidence type="ECO:0000313" key="15">
    <source>
        <dbReference type="Ensembl" id="ENSLLEP00000006655.1"/>
    </source>
</evidence>
<feature type="region of interest" description="Disordered" evidence="11">
    <location>
        <begin position="1203"/>
        <end position="1278"/>
    </location>
</feature>
<evidence type="ECO:0000256" key="4">
    <source>
        <dbReference type="ARBA" id="ARBA00022490"/>
    </source>
</evidence>
<feature type="compositionally biased region" description="Basic and acidic residues" evidence="11">
    <location>
        <begin position="1021"/>
        <end position="1034"/>
    </location>
</feature>
<feature type="region of interest" description="Disordered" evidence="11">
    <location>
        <begin position="495"/>
        <end position="550"/>
    </location>
</feature>
<dbReference type="GO" id="GO:0043296">
    <property type="term" value="C:apical junction complex"/>
    <property type="evidence" value="ECO:0007669"/>
    <property type="project" value="TreeGrafter"/>
</dbReference>
<dbReference type="GO" id="GO:0005912">
    <property type="term" value="C:adherens junction"/>
    <property type="evidence" value="ECO:0007669"/>
    <property type="project" value="TreeGrafter"/>
</dbReference>
<gene>
    <name evidence="15" type="primary">SHROOM2</name>
</gene>
<evidence type="ECO:0000256" key="11">
    <source>
        <dbReference type="SAM" id="MobiDB-lite"/>
    </source>
</evidence>
<feature type="region of interest" description="Disordered" evidence="11">
    <location>
        <begin position="657"/>
        <end position="740"/>
    </location>
</feature>
<dbReference type="OrthoDB" id="10063560at2759"/>
<evidence type="ECO:0000259" key="13">
    <source>
        <dbReference type="PROSITE" id="PS51306"/>
    </source>
</evidence>
<dbReference type="Pfam" id="PF00595">
    <property type="entry name" value="PDZ"/>
    <property type="match status" value="1"/>
</dbReference>
<name>A0A8C5P8Y3_9ANUR</name>
<proteinExistence type="inferred from homology"/>
<dbReference type="Pfam" id="PF08688">
    <property type="entry name" value="ASD1"/>
    <property type="match status" value="1"/>
</dbReference>
<keyword evidence="10" id="KW-0175">Coiled coil</keyword>
<feature type="compositionally biased region" description="Basic and acidic residues" evidence="11">
    <location>
        <begin position="990"/>
        <end position="1006"/>
    </location>
</feature>